<proteinExistence type="inferred from homology"/>
<keyword evidence="4 5" id="KW-0472">Membrane</keyword>
<dbReference type="InterPro" id="IPR006143">
    <property type="entry name" value="RND_pump_MFP"/>
</dbReference>
<accession>A0A1M5NMD7</accession>
<evidence type="ECO:0000256" key="5">
    <source>
        <dbReference type="SAM" id="Phobius"/>
    </source>
</evidence>
<evidence type="ECO:0000256" key="1">
    <source>
        <dbReference type="ARBA" id="ARBA00009477"/>
    </source>
</evidence>
<comment type="similarity">
    <text evidence="1">Belongs to the membrane fusion protein (MFP) (TC 8.A.1) family.</text>
</comment>
<evidence type="ECO:0000256" key="3">
    <source>
        <dbReference type="ARBA" id="ARBA00022989"/>
    </source>
</evidence>
<evidence type="ECO:0000256" key="2">
    <source>
        <dbReference type="ARBA" id="ARBA00022692"/>
    </source>
</evidence>
<gene>
    <name evidence="8" type="ORF">SAMN05444169_4744</name>
</gene>
<feature type="domain" description="p-hydroxybenzoic acid efflux pump subunit AaeA-like beta-barrel" evidence="7">
    <location>
        <begin position="209"/>
        <end position="305"/>
    </location>
</feature>
<dbReference type="GO" id="GO:0016020">
    <property type="term" value="C:membrane"/>
    <property type="evidence" value="ECO:0007669"/>
    <property type="project" value="InterPro"/>
</dbReference>
<evidence type="ECO:0000313" key="9">
    <source>
        <dbReference type="Proteomes" id="UP000190675"/>
    </source>
</evidence>
<evidence type="ECO:0000259" key="6">
    <source>
        <dbReference type="Pfam" id="PF25917"/>
    </source>
</evidence>
<evidence type="ECO:0000256" key="4">
    <source>
        <dbReference type="ARBA" id="ARBA00023136"/>
    </source>
</evidence>
<dbReference type="OrthoDB" id="9811754at2"/>
<dbReference type="NCBIfam" id="TIGR01730">
    <property type="entry name" value="RND_mfp"/>
    <property type="match status" value="1"/>
</dbReference>
<dbReference type="PANTHER" id="PTHR30367">
    <property type="entry name" value="P-HYDROXYBENZOIC ACID EFFLUX PUMP SUBUNIT AAEA-RELATED"/>
    <property type="match status" value="1"/>
</dbReference>
<dbReference type="InterPro" id="IPR058625">
    <property type="entry name" value="MdtA-like_BSH"/>
</dbReference>
<feature type="domain" description="Multidrug resistance protein MdtA-like barrel-sandwich hybrid" evidence="6">
    <location>
        <begin position="66"/>
        <end position="205"/>
    </location>
</feature>
<keyword evidence="3 5" id="KW-1133">Transmembrane helix</keyword>
<feature type="transmembrane region" description="Helical" evidence="5">
    <location>
        <begin position="27"/>
        <end position="48"/>
    </location>
</feature>
<evidence type="ECO:0000259" key="7">
    <source>
        <dbReference type="Pfam" id="PF25963"/>
    </source>
</evidence>
<dbReference type="InterPro" id="IPR058634">
    <property type="entry name" value="AaeA-lik-b-barrel"/>
</dbReference>
<dbReference type="Proteomes" id="UP000190675">
    <property type="component" value="Chromosome I"/>
</dbReference>
<organism evidence="8 9">
    <name type="scientific">Bradyrhizobium erythrophlei</name>
    <dbReference type="NCBI Taxonomy" id="1437360"/>
    <lineage>
        <taxon>Bacteria</taxon>
        <taxon>Pseudomonadati</taxon>
        <taxon>Pseudomonadota</taxon>
        <taxon>Alphaproteobacteria</taxon>
        <taxon>Hyphomicrobiales</taxon>
        <taxon>Nitrobacteraceae</taxon>
        <taxon>Bradyrhizobium</taxon>
    </lineage>
</organism>
<name>A0A1M5NMD7_9BRAD</name>
<dbReference type="AlphaFoldDB" id="A0A1M5NMD7"/>
<dbReference type="Gene3D" id="2.40.30.170">
    <property type="match status" value="1"/>
</dbReference>
<dbReference type="SUPFAM" id="SSF111369">
    <property type="entry name" value="HlyD-like secretion proteins"/>
    <property type="match status" value="1"/>
</dbReference>
<dbReference type="EMBL" id="LT670818">
    <property type="protein sequence ID" value="SHG90726.1"/>
    <property type="molecule type" value="Genomic_DNA"/>
</dbReference>
<dbReference type="Pfam" id="PF25963">
    <property type="entry name" value="Beta-barrel_AAEA"/>
    <property type="match status" value="1"/>
</dbReference>
<dbReference type="GO" id="GO:0022857">
    <property type="term" value="F:transmembrane transporter activity"/>
    <property type="evidence" value="ECO:0007669"/>
    <property type="project" value="InterPro"/>
</dbReference>
<dbReference type="RefSeq" id="WP_079568035.1">
    <property type="nucleotide sequence ID" value="NZ_LT670818.1"/>
</dbReference>
<protein>
    <submittedName>
        <fullName evidence="8">RND family efflux transporter, MFP subunit</fullName>
    </submittedName>
</protein>
<reference evidence="8 9" key="1">
    <citation type="submission" date="2016-11" db="EMBL/GenBank/DDBJ databases">
        <authorList>
            <person name="Jaros S."/>
            <person name="Januszkiewicz K."/>
            <person name="Wedrychowicz H."/>
        </authorList>
    </citation>
    <scope>NUCLEOTIDE SEQUENCE [LARGE SCALE GENOMIC DNA]</scope>
    <source>
        <strain evidence="8 9">GAS242</strain>
    </source>
</reference>
<dbReference type="Gene3D" id="2.40.50.100">
    <property type="match status" value="1"/>
</dbReference>
<dbReference type="InterPro" id="IPR050393">
    <property type="entry name" value="MFP_Efflux_Pump"/>
</dbReference>
<evidence type="ECO:0000313" key="8">
    <source>
        <dbReference type="EMBL" id="SHG90726.1"/>
    </source>
</evidence>
<dbReference type="Pfam" id="PF25917">
    <property type="entry name" value="BSH_RND"/>
    <property type="match status" value="1"/>
</dbReference>
<keyword evidence="2 5" id="KW-0812">Transmembrane</keyword>
<sequence length="314" mass="34826">MLQVAEKTGATNNVIVRGKARRRRVKIVRVFITLTTVGIAILLGRAMWDAYMIAPWTRDSVVRAYVVTMAPEVSGRIVEMPLRDNQFVRKGDMLMVIDPTDYRIAIDLAEASVLQAKATAENAQTEAERRRKLSDLAETIEDRQSHEAIALATHAQHRQAIAQLDRAKVNLERTEIRSPVNGWVTNLLAQKGDYANVGQNVISVIDADSYWVDAYFEETQLASIRDGDLAKIKLMGSSKIVTGEVVGIARGINVANAQPNQQGLAEVNPIFTWVRLAQRVPVRIELTNVPNGVRLVAGLTATVQVEPRSQPSRW</sequence>
<dbReference type="PANTHER" id="PTHR30367:SF1">
    <property type="entry name" value="MULTIDRUG RESISTANCE PROTEIN MDTN"/>
    <property type="match status" value="1"/>
</dbReference>